<feature type="transmembrane region" description="Helical" evidence="1">
    <location>
        <begin position="481"/>
        <end position="500"/>
    </location>
</feature>
<dbReference type="AlphaFoldDB" id="A9WH10"/>
<feature type="transmembrane region" description="Helical" evidence="1">
    <location>
        <begin position="401"/>
        <end position="418"/>
    </location>
</feature>
<name>A9WH10_CHLAA</name>
<feature type="transmembrane region" description="Helical" evidence="1">
    <location>
        <begin position="346"/>
        <end position="367"/>
    </location>
</feature>
<keyword evidence="1" id="KW-0472">Membrane</keyword>
<dbReference type="EnsemblBacteria" id="ABY34105">
    <property type="protein sequence ID" value="ABY34105"/>
    <property type="gene ID" value="Caur_0872"/>
</dbReference>
<gene>
    <name evidence="2" type="ordered locus">Caur_0872</name>
</gene>
<dbReference type="RefSeq" id="WP_012256761.1">
    <property type="nucleotide sequence ID" value="NC_010175.1"/>
</dbReference>
<feature type="transmembrane region" description="Helical" evidence="1">
    <location>
        <begin position="540"/>
        <end position="558"/>
    </location>
</feature>
<dbReference type="HOGENOM" id="CLU_416675_0_0_0"/>
<protein>
    <submittedName>
        <fullName evidence="2">Uncharacterized protein</fullName>
    </submittedName>
</protein>
<dbReference type="EMBL" id="CP000909">
    <property type="protein sequence ID" value="ABY34105.1"/>
    <property type="molecule type" value="Genomic_DNA"/>
</dbReference>
<dbReference type="STRING" id="324602.Caur_0872"/>
<feature type="transmembrane region" description="Helical" evidence="1">
    <location>
        <begin position="430"/>
        <end position="448"/>
    </location>
</feature>
<dbReference type="InParanoid" id="A9WH10"/>
<dbReference type="eggNOG" id="COG1287">
    <property type="taxonomic scope" value="Bacteria"/>
</dbReference>
<evidence type="ECO:0000313" key="3">
    <source>
        <dbReference type="Proteomes" id="UP000002008"/>
    </source>
</evidence>
<keyword evidence="1" id="KW-1133">Transmembrane helix</keyword>
<dbReference type="Proteomes" id="UP000002008">
    <property type="component" value="Chromosome"/>
</dbReference>
<keyword evidence="3" id="KW-1185">Reference proteome</keyword>
<feature type="transmembrane region" description="Helical" evidence="1">
    <location>
        <begin position="188"/>
        <end position="206"/>
    </location>
</feature>
<feature type="transmembrane region" description="Helical" evidence="1">
    <location>
        <begin position="264"/>
        <end position="285"/>
    </location>
</feature>
<feature type="transmembrane region" description="Helical" evidence="1">
    <location>
        <begin position="570"/>
        <end position="590"/>
    </location>
</feature>
<proteinExistence type="predicted"/>
<evidence type="ECO:0000256" key="1">
    <source>
        <dbReference type="SAM" id="Phobius"/>
    </source>
</evidence>
<feature type="transmembrane region" description="Helical" evidence="1">
    <location>
        <begin position="21"/>
        <end position="41"/>
    </location>
</feature>
<feature type="transmembrane region" description="Helical" evidence="1">
    <location>
        <begin position="237"/>
        <end position="257"/>
    </location>
</feature>
<feature type="transmembrane region" description="Helical" evidence="1">
    <location>
        <begin position="213"/>
        <end position="231"/>
    </location>
</feature>
<feature type="transmembrane region" description="Helical" evidence="1">
    <location>
        <begin position="376"/>
        <end position="395"/>
    </location>
</feature>
<organism evidence="2 3">
    <name type="scientific">Chloroflexus aurantiacus (strain ATCC 29366 / DSM 635 / J-10-fl)</name>
    <dbReference type="NCBI Taxonomy" id="324602"/>
    <lineage>
        <taxon>Bacteria</taxon>
        <taxon>Bacillati</taxon>
        <taxon>Chloroflexota</taxon>
        <taxon>Chloroflexia</taxon>
        <taxon>Chloroflexales</taxon>
        <taxon>Chloroflexineae</taxon>
        <taxon>Chloroflexaceae</taxon>
        <taxon>Chloroflexus</taxon>
    </lineage>
</organism>
<dbReference type="KEGG" id="cau:Caur_0872"/>
<reference evidence="3" key="1">
    <citation type="journal article" date="2011" name="BMC Genomics">
        <title>Complete genome sequence of the filamentous anoxygenic phototrophic bacterium Chloroflexus aurantiacus.</title>
        <authorList>
            <person name="Tang K.H."/>
            <person name="Barry K."/>
            <person name="Chertkov O."/>
            <person name="Dalin E."/>
            <person name="Han C.S."/>
            <person name="Hauser L.J."/>
            <person name="Honchak B.M."/>
            <person name="Karbach L.E."/>
            <person name="Land M.L."/>
            <person name="Lapidus A."/>
            <person name="Larimer F.W."/>
            <person name="Mikhailova N."/>
            <person name="Pitluck S."/>
            <person name="Pierson B.K."/>
            <person name="Blankenship R.E."/>
        </authorList>
    </citation>
    <scope>NUCLEOTIDE SEQUENCE [LARGE SCALE GENOMIC DNA]</scope>
    <source>
        <strain evidence="3">ATCC 29366 / DSM 635 / J-10-fl</strain>
    </source>
</reference>
<accession>A9WH10</accession>
<keyword evidence="1" id="KW-0812">Transmembrane</keyword>
<evidence type="ECO:0000313" key="2">
    <source>
        <dbReference type="EMBL" id="ABY34105.1"/>
    </source>
</evidence>
<dbReference type="PATRIC" id="fig|324602.8.peg.1001"/>
<feature type="transmembrane region" description="Helical" evidence="1">
    <location>
        <begin position="454"/>
        <end position="474"/>
    </location>
</feature>
<feature type="transmembrane region" description="Helical" evidence="1">
    <location>
        <begin position="596"/>
        <end position="616"/>
    </location>
</feature>
<sequence>MKALRDTIQQWLAQEWQALHAPILWMGIGMIIIVATISAQLPHQHVIDVGLEEGVGNADLPFLRDFNTPEEGVLGNFRWSGGNSKIFVPLSGNRPALIELRWLPLSESISAQAPTRVEVWSDQQLIAELPVSALGSRQWLYIPATGDGHLYLRLVSDVFQPAQDPRQLGLPLERIVIAVVPGGWGWPVLPPLLWWMGAIVLGWLILHRTLSQWAGYGLAIGVSAVSLALILDPARWAFGAEAAFIALALTYPLTLAVQAGLRALAIGEAGSSLSAIVAVAFATRIGGRFYPASMPGDIGFHTNRFHEALGGFITIISKNRGIDFPYPPGPYLLLAPARVLGLETPLLLQIGAALADSLSAILIYLIARRVLPSRPAVLAAAIYVFTAATYLTTWWSFDTHIITQSLYLLLIWGVIRAWEEWQAGQCYREWIVGLAALSAMVFLGHFGFLISSGALLGMLLGIVWSAGWLNAPWAQRVCRPLTMAIAGGAIFAIVFFYSAYLPMFLAQLDTARSGGLTAVAGRPPISRAALWNTLWQAGLIAHYGFFPIPFAIGGLWLLYRRQGWQITTGLMGLSFVVALIFAILPFITQISNSPRYLMALGWVVATGCAAACDALWRRGWAGRLSVLAAGLLVMLNTLWYWLTPMLWRARPPEPF</sequence>
<feature type="transmembrane region" description="Helical" evidence="1">
    <location>
        <begin position="623"/>
        <end position="642"/>
    </location>
</feature>